<dbReference type="CDD" id="cd06260">
    <property type="entry name" value="DUF820-like"/>
    <property type="match status" value="1"/>
</dbReference>
<evidence type="ECO:0000313" key="4">
    <source>
        <dbReference type="Proteomes" id="UP000029738"/>
    </source>
</evidence>
<dbReference type="OrthoDB" id="424506at2"/>
<dbReference type="InterPro" id="IPR011335">
    <property type="entry name" value="Restrct_endonuc-II-like"/>
</dbReference>
<name>A0A0C1N6E9_9CYAN</name>
<feature type="domain" description="Putative restriction endonuclease" evidence="1">
    <location>
        <begin position="11"/>
        <end position="179"/>
    </location>
</feature>
<keyword evidence="2" id="KW-0255">Endonuclease</keyword>
<dbReference type="Pfam" id="PF05685">
    <property type="entry name" value="Uma2"/>
    <property type="match status" value="1"/>
</dbReference>
<evidence type="ECO:0000259" key="1">
    <source>
        <dbReference type="Pfam" id="PF05685"/>
    </source>
</evidence>
<reference evidence="3" key="1">
    <citation type="journal article" date="2015" name="Genome Announc.">
        <title>Draft Genome Sequence of Tolypothrix boutellei Strain VB521301.</title>
        <authorList>
            <person name="Chandrababunaidu M.M."/>
            <person name="Singh D."/>
            <person name="Sen D."/>
            <person name="Bhan S."/>
            <person name="Das S."/>
            <person name="Gupta A."/>
            <person name="Adhikary S.P."/>
            <person name="Tripathy S."/>
        </authorList>
    </citation>
    <scope>NUCLEOTIDE SEQUENCE</scope>
    <source>
        <strain evidence="3">VB521301</strain>
    </source>
</reference>
<dbReference type="Proteomes" id="UP000029738">
    <property type="component" value="Unassembled WGS sequence"/>
</dbReference>
<dbReference type="AlphaFoldDB" id="A0A0C1N6E9"/>
<evidence type="ECO:0000313" key="2">
    <source>
        <dbReference type="EMBL" id="KAF3886178.1"/>
    </source>
</evidence>
<sequence>MQVQQQDYYTPEEYLELEAAATYRSEYYNGQIFPIAGGTPNHNRITLNLSSALNFALKKQPYEVFMTDMRLWIPSNNLYTYPDVMVVAGQVELAEERKDIITNPIAIAEILSESTEKYDRVGKFKLYRAISTLKEYILISQTEIYAEQYTKTEDNKWLFSSYEGEKTILNLSSVPFQIQLIDLYDKVEFSIQT</sequence>
<keyword evidence="2" id="KW-0540">Nuclease</keyword>
<reference evidence="2" key="2">
    <citation type="submission" date="2019-11" db="EMBL/GenBank/DDBJ databases">
        <title>Improved Assembly of Tolypothrix boutellei genome.</title>
        <authorList>
            <person name="Sarangi A.N."/>
            <person name="Mukherjee M."/>
            <person name="Ghosh S."/>
            <person name="Singh D."/>
            <person name="Das A."/>
            <person name="Kant S."/>
            <person name="Prusty A."/>
            <person name="Tripathy S."/>
        </authorList>
    </citation>
    <scope>NUCLEOTIDE SEQUENCE</scope>
    <source>
        <strain evidence="2">VB521301</strain>
    </source>
</reference>
<dbReference type="EMBL" id="JHEG04000001">
    <property type="protein sequence ID" value="KAF3886178.1"/>
    <property type="molecule type" value="Genomic_DNA"/>
</dbReference>
<dbReference type="InterPro" id="IPR008538">
    <property type="entry name" value="Uma2"/>
</dbReference>
<proteinExistence type="predicted"/>
<keyword evidence="2" id="KW-0378">Hydrolase</keyword>
<dbReference type="PANTHER" id="PTHR36558">
    <property type="entry name" value="GLR1098 PROTEIN"/>
    <property type="match status" value="1"/>
</dbReference>
<dbReference type="InterPro" id="IPR012296">
    <property type="entry name" value="Nuclease_put_TT1808"/>
</dbReference>
<dbReference type="Gene3D" id="3.90.1570.10">
    <property type="entry name" value="tt1808, chain A"/>
    <property type="match status" value="1"/>
</dbReference>
<dbReference type="STRING" id="1479485.DA73_0216690"/>
<keyword evidence="4" id="KW-1185">Reference proteome</keyword>
<dbReference type="GO" id="GO:0004519">
    <property type="term" value="F:endonuclease activity"/>
    <property type="evidence" value="ECO:0007669"/>
    <property type="project" value="UniProtKB-KW"/>
</dbReference>
<dbReference type="PANTHER" id="PTHR36558:SF1">
    <property type="entry name" value="RESTRICTION ENDONUCLEASE DOMAIN-CONTAINING PROTEIN-RELATED"/>
    <property type="match status" value="1"/>
</dbReference>
<dbReference type="SUPFAM" id="SSF52980">
    <property type="entry name" value="Restriction endonuclease-like"/>
    <property type="match status" value="1"/>
</dbReference>
<gene>
    <name evidence="3" type="ORF">DA73_0216690</name>
    <name evidence="2" type="ORF">DA73_0400012375</name>
</gene>
<evidence type="ECO:0000313" key="3">
    <source>
        <dbReference type="EMBL" id="KIE10237.1"/>
    </source>
</evidence>
<protein>
    <submittedName>
        <fullName evidence="2">Uma2 family endonuclease</fullName>
    </submittedName>
</protein>
<dbReference type="EMBL" id="JHEG02000048">
    <property type="protein sequence ID" value="KIE10237.1"/>
    <property type="molecule type" value="Genomic_DNA"/>
</dbReference>
<accession>A0A0C1N6E9</accession>
<organism evidence="3">
    <name type="scientific">Tolypothrix bouteillei VB521301</name>
    <dbReference type="NCBI Taxonomy" id="1479485"/>
    <lineage>
        <taxon>Bacteria</taxon>
        <taxon>Bacillati</taxon>
        <taxon>Cyanobacteriota</taxon>
        <taxon>Cyanophyceae</taxon>
        <taxon>Nostocales</taxon>
        <taxon>Tolypothrichaceae</taxon>
        <taxon>Tolypothrix</taxon>
    </lineage>
</organism>
<comment type="caution">
    <text evidence="3">The sequence shown here is derived from an EMBL/GenBank/DDBJ whole genome shotgun (WGS) entry which is preliminary data.</text>
</comment>
<dbReference type="RefSeq" id="WP_038078840.1">
    <property type="nucleotide sequence ID" value="NZ_JHEG04000001.1"/>
</dbReference>